<evidence type="ECO:0000313" key="2">
    <source>
        <dbReference type="Proteomes" id="UP000054097"/>
    </source>
</evidence>
<accession>A0A0C3BAM6</accession>
<dbReference type="InterPro" id="IPR032675">
    <property type="entry name" value="LRR_dom_sf"/>
</dbReference>
<organism evidence="1 2">
    <name type="scientific">Serendipita vermifera MAFF 305830</name>
    <dbReference type="NCBI Taxonomy" id="933852"/>
    <lineage>
        <taxon>Eukaryota</taxon>
        <taxon>Fungi</taxon>
        <taxon>Dikarya</taxon>
        <taxon>Basidiomycota</taxon>
        <taxon>Agaricomycotina</taxon>
        <taxon>Agaricomycetes</taxon>
        <taxon>Sebacinales</taxon>
        <taxon>Serendipitaceae</taxon>
        <taxon>Serendipita</taxon>
    </lineage>
</organism>
<evidence type="ECO:0000313" key="1">
    <source>
        <dbReference type="EMBL" id="KIM28506.1"/>
    </source>
</evidence>
<dbReference type="OrthoDB" id="2884925at2759"/>
<dbReference type="SUPFAM" id="SSF52047">
    <property type="entry name" value="RNI-like"/>
    <property type="match status" value="1"/>
</dbReference>
<reference evidence="2" key="2">
    <citation type="submission" date="2015-01" db="EMBL/GenBank/DDBJ databases">
        <title>Evolutionary Origins and Diversification of the Mycorrhizal Mutualists.</title>
        <authorList>
            <consortium name="DOE Joint Genome Institute"/>
            <consortium name="Mycorrhizal Genomics Consortium"/>
            <person name="Kohler A."/>
            <person name="Kuo A."/>
            <person name="Nagy L.G."/>
            <person name="Floudas D."/>
            <person name="Copeland A."/>
            <person name="Barry K.W."/>
            <person name="Cichocki N."/>
            <person name="Veneault-Fourrey C."/>
            <person name="LaButti K."/>
            <person name="Lindquist E.A."/>
            <person name="Lipzen A."/>
            <person name="Lundell T."/>
            <person name="Morin E."/>
            <person name="Murat C."/>
            <person name="Riley R."/>
            <person name="Ohm R."/>
            <person name="Sun H."/>
            <person name="Tunlid A."/>
            <person name="Henrissat B."/>
            <person name="Grigoriev I.V."/>
            <person name="Hibbett D.S."/>
            <person name="Martin F."/>
        </authorList>
    </citation>
    <scope>NUCLEOTIDE SEQUENCE [LARGE SCALE GENOMIC DNA]</scope>
    <source>
        <strain evidence="2">MAFF 305830</strain>
    </source>
</reference>
<name>A0A0C3BAM6_SERVB</name>
<protein>
    <submittedName>
        <fullName evidence="1">Uncharacterized protein</fullName>
    </submittedName>
</protein>
<reference evidence="1 2" key="1">
    <citation type="submission" date="2014-04" db="EMBL/GenBank/DDBJ databases">
        <authorList>
            <consortium name="DOE Joint Genome Institute"/>
            <person name="Kuo A."/>
            <person name="Zuccaro A."/>
            <person name="Kohler A."/>
            <person name="Nagy L.G."/>
            <person name="Floudas D."/>
            <person name="Copeland A."/>
            <person name="Barry K.W."/>
            <person name="Cichocki N."/>
            <person name="Veneault-Fourrey C."/>
            <person name="LaButti K."/>
            <person name="Lindquist E.A."/>
            <person name="Lipzen A."/>
            <person name="Lundell T."/>
            <person name="Morin E."/>
            <person name="Murat C."/>
            <person name="Sun H."/>
            <person name="Tunlid A."/>
            <person name="Henrissat B."/>
            <person name="Grigoriev I.V."/>
            <person name="Hibbett D.S."/>
            <person name="Martin F."/>
            <person name="Nordberg H.P."/>
            <person name="Cantor M.N."/>
            <person name="Hua S.X."/>
        </authorList>
    </citation>
    <scope>NUCLEOTIDE SEQUENCE [LARGE SCALE GENOMIC DNA]</scope>
    <source>
        <strain evidence="1 2">MAFF 305830</strain>
    </source>
</reference>
<dbReference type="EMBL" id="KN824292">
    <property type="protein sequence ID" value="KIM28506.1"/>
    <property type="molecule type" value="Genomic_DNA"/>
</dbReference>
<dbReference type="Proteomes" id="UP000054097">
    <property type="component" value="Unassembled WGS sequence"/>
</dbReference>
<keyword evidence="2" id="KW-1185">Reference proteome</keyword>
<proteinExistence type="predicted"/>
<sequence length="419" mass="48810">MWAPSDINAVLVSRDYTEVKREIARIEQLLLYSQNLRLRELFSVEQLEQQLVERRAWLAPVRRLPFELLSRIFEFSRDKHWPWTLRLGWVCHRWREVLFASPHVWTSLTFRRSDTSSVSKYLLRLSSQHPLQLTSWSTAATLALVKHNVASRLHHLTLSEMPNGIRKVTFPALTYLEVCFGPLSLWDITTDRFPVLRHLDCDTPRYLQATKLIPPENLPALETLKFAMNNPSESCRFLAHFNKSLRSLCIHLRPLYGFEPNPKPSISLPKLKRFVIIANTHHMWPLALKTPALEHYAQKQTGKQRLLHQDVTNVKQLLLQDTPEHLPDLHNLELLQLLQMNSIYVLAHLVYGSSCPNLKRVEVHDDFFFDETLSKSLNQIDDFTRMSRLLAFVSTFSLLPGLVAKCACTTEYFECPYVH</sequence>
<dbReference type="Gene3D" id="3.80.10.10">
    <property type="entry name" value="Ribonuclease Inhibitor"/>
    <property type="match status" value="1"/>
</dbReference>
<dbReference type="AlphaFoldDB" id="A0A0C3BAM6"/>
<dbReference type="HOGENOM" id="CLU_039336_0_0_1"/>
<gene>
    <name evidence="1" type="ORF">M408DRAFT_136045</name>
</gene>